<dbReference type="Proteomes" id="UP001519887">
    <property type="component" value="Unassembled WGS sequence"/>
</dbReference>
<evidence type="ECO:0000313" key="3">
    <source>
        <dbReference type="EMBL" id="MBW7459051.1"/>
    </source>
</evidence>
<protein>
    <submittedName>
        <fullName evidence="3">MFS transporter</fullName>
    </submittedName>
</protein>
<feature type="transmembrane region" description="Helical" evidence="2">
    <location>
        <begin position="99"/>
        <end position="119"/>
    </location>
</feature>
<feature type="transmembrane region" description="Helical" evidence="2">
    <location>
        <begin position="57"/>
        <end position="79"/>
    </location>
</feature>
<keyword evidence="2" id="KW-1133">Transmembrane helix</keyword>
<feature type="transmembrane region" description="Helical" evidence="2">
    <location>
        <begin position="20"/>
        <end position="45"/>
    </location>
</feature>
<evidence type="ECO:0000313" key="4">
    <source>
        <dbReference type="Proteomes" id="UP001519887"/>
    </source>
</evidence>
<keyword evidence="2" id="KW-0472">Membrane</keyword>
<name>A0ABS7CDQ2_9BACL</name>
<evidence type="ECO:0000256" key="2">
    <source>
        <dbReference type="SAM" id="Phobius"/>
    </source>
</evidence>
<dbReference type="EMBL" id="JAHZIK010001459">
    <property type="protein sequence ID" value="MBW7459051.1"/>
    <property type="molecule type" value="Genomic_DNA"/>
</dbReference>
<reference evidence="3 4" key="1">
    <citation type="submission" date="2021-07" db="EMBL/GenBank/DDBJ databases">
        <title>Paenibacillus radiodurans sp. nov., isolated from the southeastern edge of Tengger Desert.</title>
        <authorList>
            <person name="Zhang G."/>
        </authorList>
    </citation>
    <scope>NUCLEOTIDE SEQUENCE [LARGE SCALE GENOMIC DNA]</scope>
    <source>
        <strain evidence="3 4">CCM 7311</strain>
    </source>
</reference>
<accession>A0ABS7CDQ2</accession>
<dbReference type="InterPro" id="IPR011701">
    <property type="entry name" value="MFS"/>
</dbReference>
<sequence>MGMGFKSYFNNLRLQLGPRAWHNFCYDAGASVLFSFFNVVFNQFYVPMAIQEGASNIQVGLLSASPAIGLLFSPIWAGWIERSNPKPFMVIPNLIGRALIVLPAFFGVPVVYVAVALLFQLMMGIQSPAYASLIVRMYPPQH</sequence>
<keyword evidence="4" id="KW-1185">Reference proteome</keyword>
<evidence type="ECO:0000256" key="1">
    <source>
        <dbReference type="ARBA" id="ARBA00004651"/>
    </source>
</evidence>
<comment type="subcellular location">
    <subcellularLocation>
        <location evidence="1">Cell membrane</location>
        <topology evidence="1">Multi-pass membrane protein</topology>
    </subcellularLocation>
</comment>
<dbReference type="Gene3D" id="1.20.1250.20">
    <property type="entry name" value="MFS general substrate transporter like domains"/>
    <property type="match status" value="1"/>
</dbReference>
<comment type="caution">
    <text evidence="3">The sequence shown here is derived from an EMBL/GenBank/DDBJ whole genome shotgun (WGS) entry which is preliminary data.</text>
</comment>
<gene>
    <name evidence="3" type="ORF">K0U00_33875</name>
</gene>
<organism evidence="3 4">
    <name type="scientific">Paenibacillus sepulcri</name>
    <dbReference type="NCBI Taxonomy" id="359917"/>
    <lineage>
        <taxon>Bacteria</taxon>
        <taxon>Bacillati</taxon>
        <taxon>Bacillota</taxon>
        <taxon>Bacilli</taxon>
        <taxon>Bacillales</taxon>
        <taxon>Paenibacillaceae</taxon>
        <taxon>Paenibacillus</taxon>
    </lineage>
</organism>
<feature type="non-terminal residue" evidence="3">
    <location>
        <position position="142"/>
    </location>
</feature>
<dbReference type="Pfam" id="PF07690">
    <property type="entry name" value="MFS_1"/>
    <property type="match status" value="1"/>
</dbReference>
<keyword evidence="2" id="KW-0812">Transmembrane</keyword>
<proteinExistence type="predicted"/>
<dbReference type="SUPFAM" id="SSF103473">
    <property type="entry name" value="MFS general substrate transporter"/>
    <property type="match status" value="1"/>
</dbReference>
<dbReference type="InterPro" id="IPR036259">
    <property type="entry name" value="MFS_trans_sf"/>
</dbReference>